<keyword evidence="1" id="KW-1133">Transmembrane helix</keyword>
<evidence type="ECO:0000313" key="2">
    <source>
        <dbReference type="EMBL" id="OAT86495.1"/>
    </source>
</evidence>
<keyword evidence="3" id="KW-1185">Reference proteome</keyword>
<comment type="caution">
    <text evidence="2">The sequence shown here is derived from an EMBL/GenBank/DDBJ whole genome shotgun (WGS) entry which is preliminary data.</text>
</comment>
<dbReference type="InterPro" id="IPR014196">
    <property type="entry name" value="SpoIIM"/>
</dbReference>
<dbReference type="InterPro" id="IPR002798">
    <property type="entry name" value="SpoIIM-like"/>
</dbReference>
<keyword evidence="1" id="KW-0472">Membrane</keyword>
<feature type="transmembrane region" description="Helical" evidence="1">
    <location>
        <begin position="138"/>
        <end position="158"/>
    </location>
</feature>
<protein>
    <submittedName>
        <fullName evidence="2">Stage II sporulation protein M</fullName>
    </submittedName>
</protein>
<feature type="transmembrane region" description="Helical" evidence="1">
    <location>
        <begin position="79"/>
        <end position="104"/>
    </location>
</feature>
<feature type="transmembrane region" description="Helical" evidence="1">
    <location>
        <begin position="21"/>
        <end position="39"/>
    </location>
</feature>
<dbReference type="STRING" id="1838280.A6M21_03510"/>
<proteinExistence type="predicted"/>
<feature type="transmembrane region" description="Helical" evidence="1">
    <location>
        <begin position="178"/>
        <end position="200"/>
    </location>
</feature>
<dbReference type="Pfam" id="PF01944">
    <property type="entry name" value="SpoIIM"/>
    <property type="match status" value="1"/>
</dbReference>
<dbReference type="Proteomes" id="UP000078532">
    <property type="component" value="Unassembled WGS sequence"/>
</dbReference>
<accession>A0A1B7LIU7</accession>
<evidence type="ECO:0000256" key="1">
    <source>
        <dbReference type="SAM" id="Phobius"/>
    </source>
</evidence>
<dbReference type="AlphaFoldDB" id="A0A1B7LIU7"/>
<dbReference type="OrthoDB" id="1707382at2"/>
<dbReference type="NCBIfam" id="TIGR02831">
    <property type="entry name" value="spo_II_M"/>
    <property type="match status" value="1"/>
</dbReference>
<dbReference type="RefSeq" id="WP_066666222.1">
    <property type="nucleotide sequence ID" value="NZ_LYVF01000013.1"/>
</dbReference>
<dbReference type="EMBL" id="LYVF01000013">
    <property type="protein sequence ID" value="OAT86495.1"/>
    <property type="molecule type" value="Genomic_DNA"/>
</dbReference>
<organism evidence="2 3">
    <name type="scientific">Desulfotomaculum copahuensis</name>
    <dbReference type="NCBI Taxonomy" id="1838280"/>
    <lineage>
        <taxon>Bacteria</taxon>
        <taxon>Bacillati</taxon>
        <taxon>Bacillota</taxon>
        <taxon>Clostridia</taxon>
        <taxon>Eubacteriales</taxon>
        <taxon>Desulfotomaculaceae</taxon>
        <taxon>Desulfotomaculum</taxon>
    </lineage>
</organism>
<keyword evidence="1" id="KW-0812">Transmembrane</keyword>
<dbReference type="PIRSF" id="PIRSF038973">
    <property type="entry name" value="SpoIIM"/>
    <property type="match status" value="1"/>
</dbReference>
<reference evidence="2 3" key="1">
    <citation type="submission" date="2016-04" db="EMBL/GenBank/DDBJ databases">
        <authorList>
            <person name="Evans L.H."/>
            <person name="Alamgir A."/>
            <person name="Owens N."/>
            <person name="Weber N.D."/>
            <person name="Virtaneva K."/>
            <person name="Barbian K."/>
            <person name="Babar A."/>
            <person name="Rosenke K."/>
        </authorList>
    </citation>
    <scope>NUCLEOTIDE SEQUENCE [LARGE SCALE GENOMIC DNA]</scope>
    <source>
        <strain evidence="2 3">LMa1</strain>
    </source>
</reference>
<name>A0A1B7LIU7_9FIRM</name>
<evidence type="ECO:0000313" key="3">
    <source>
        <dbReference type="Proteomes" id="UP000078532"/>
    </source>
</evidence>
<sequence length="212" mass="22528">MIRLYRRHFINALKKLWPVSLLVLLIFALGIAGGAWNAINLQYGQAKDLHDYLAASLPQFNHPLPDSSRAVRGAVGDNMIMVGVMYLSGLSLIGIPAVIALVFLRGYVLGFAVGFLCRDLAGRGVLLAAASIMPHNLLYLPALFTGAVASLAFAAQLLQRRPGGRDPLLFSLSRYTAIMVVVLAAAAGAGLVEACCSPWLTRTVVNLIGAGT</sequence>
<gene>
    <name evidence="2" type="ORF">A6M21_03510</name>
</gene>